<reference evidence="3" key="2">
    <citation type="submission" date="2015-01" db="EMBL/GenBank/DDBJ databases">
        <title>Evolutionary Origins and Diversification of the Mycorrhizal Mutualists.</title>
        <authorList>
            <consortium name="DOE Joint Genome Institute"/>
            <consortium name="Mycorrhizal Genomics Consortium"/>
            <person name="Kohler A."/>
            <person name="Kuo A."/>
            <person name="Nagy L.G."/>
            <person name="Floudas D."/>
            <person name="Copeland A."/>
            <person name="Barry K.W."/>
            <person name="Cichocki N."/>
            <person name="Veneault-Fourrey C."/>
            <person name="LaButti K."/>
            <person name="Lindquist E.A."/>
            <person name="Lipzen A."/>
            <person name="Lundell T."/>
            <person name="Morin E."/>
            <person name="Murat C."/>
            <person name="Riley R."/>
            <person name="Ohm R."/>
            <person name="Sun H."/>
            <person name="Tunlid A."/>
            <person name="Henrissat B."/>
            <person name="Grigoriev I.V."/>
            <person name="Hibbett D.S."/>
            <person name="Martin F."/>
        </authorList>
    </citation>
    <scope>NUCLEOTIDE SEQUENCE [LARGE SCALE GENOMIC DNA]</scope>
    <source>
        <strain evidence="3">LaAM-08-1</strain>
    </source>
</reference>
<dbReference type="AlphaFoldDB" id="A0A0C9X9D6"/>
<keyword evidence="3" id="KW-1185">Reference proteome</keyword>
<evidence type="ECO:0000313" key="2">
    <source>
        <dbReference type="EMBL" id="KIK01606.1"/>
    </source>
</evidence>
<dbReference type="SMART" id="SM00672">
    <property type="entry name" value="CAP10"/>
    <property type="match status" value="1"/>
</dbReference>
<dbReference type="OrthoDB" id="541052at2759"/>
<dbReference type="GO" id="GO:0016740">
    <property type="term" value="F:transferase activity"/>
    <property type="evidence" value="ECO:0007669"/>
    <property type="project" value="UniProtKB-KW"/>
</dbReference>
<keyword evidence="2" id="KW-0808">Transferase</keyword>
<proteinExistence type="predicted"/>
<protein>
    <submittedName>
        <fullName evidence="2">Glycosyltransferase family 90 protein</fullName>
    </submittedName>
</protein>
<feature type="domain" description="Glycosyl transferase CAP10" evidence="1">
    <location>
        <begin position="327"/>
        <end position="614"/>
    </location>
</feature>
<dbReference type="PANTHER" id="PTHR12203">
    <property type="entry name" value="KDEL LYS-ASP-GLU-LEU CONTAINING - RELATED"/>
    <property type="match status" value="1"/>
</dbReference>
<name>A0A0C9X9D6_9AGAR</name>
<dbReference type="HOGENOM" id="CLU_005027_3_2_1"/>
<evidence type="ECO:0000259" key="1">
    <source>
        <dbReference type="SMART" id="SM00672"/>
    </source>
</evidence>
<sequence>MLLSRSRLRSLKFLLIVFAVALLFSTIPRLRSLLPGQIGATRPRHTPYRFTIPKLPSRKDAPPRVIQAPIPIPPKKVLQPPPNPAANRRAQHKYRSDGLVEVNEEGVHPIYELISRAEKEWQGKLDRASKTLDQAVAEYRRRYQRAPPKGFEHWWNYVQKHNIQLPDEYDQMHNDLEPFWGLEPPDLFDIQKENEKKKDSYTLGKTKQNDPVSVLTYAFDEGRYDQLIHGSVDIVKLFREIQDFLPPFRATFSPHDGPNRLSDYAVKLATLEAAHSQSYIERAALPKINSIGWVSACAPTSPARRRPIDLNNPPPPPSKKTFIHNHFLAMDPCLHPDHLHHHGQFLSHNMGPTPQEAMVPEFSSCSTTIHHNIRIPTPYGWVADSDDPAFDDKVDERLLWRGSSTGMFHATKTRWRNQQRIHLVRSTNDLNGTMMVIPPDRSRTEKIGELREVRKARLNPAIMDVAFAGNPIACSKSVCPILEELFPWRDYQSSKEAGRYKYIIDVDGNGWSGRFKRLMTTNALVFKSTIYPEWYTDRVAPWVHYIPIQLDLSDLHDALLFFRGDANGDGAHEDMARKIAVAGREWSMTFWRKEDLTAYFFRLILEYARLMSPDRNAMSYKTAKEQGKP</sequence>
<dbReference type="PANTHER" id="PTHR12203:SF118">
    <property type="entry name" value="BETA-1,2-XYLOSYLTRANSFERASE 1"/>
    <property type="match status" value="1"/>
</dbReference>
<gene>
    <name evidence="2" type="ORF">K443DRAFT_678269</name>
</gene>
<dbReference type="InterPro" id="IPR006598">
    <property type="entry name" value="CAP10"/>
</dbReference>
<accession>A0A0C9X9D6</accession>
<organism evidence="2 3">
    <name type="scientific">Laccaria amethystina LaAM-08-1</name>
    <dbReference type="NCBI Taxonomy" id="1095629"/>
    <lineage>
        <taxon>Eukaryota</taxon>
        <taxon>Fungi</taxon>
        <taxon>Dikarya</taxon>
        <taxon>Basidiomycota</taxon>
        <taxon>Agaricomycotina</taxon>
        <taxon>Agaricomycetes</taxon>
        <taxon>Agaricomycetidae</taxon>
        <taxon>Agaricales</taxon>
        <taxon>Agaricineae</taxon>
        <taxon>Hydnangiaceae</taxon>
        <taxon>Laccaria</taxon>
    </lineage>
</organism>
<reference evidence="2 3" key="1">
    <citation type="submission" date="2014-04" db="EMBL/GenBank/DDBJ databases">
        <authorList>
            <consortium name="DOE Joint Genome Institute"/>
            <person name="Kuo A."/>
            <person name="Kohler A."/>
            <person name="Nagy L.G."/>
            <person name="Floudas D."/>
            <person name="Copeland A."/>
            <person name="Barry K.W."/>
            <person name="Cichocki N."/>
            <person name="Veneault-Fourrey C."/>
            <person name="LaButti K."/>
            <person name="Lindquist E.A."/>
            <person name="Lipzen A."/>
            <person name="Lundell T."/>
            <person name="Morin E."/>
            <person name="Murat C."/>
            <person name="Sun H."/>
            <person name="Tunlid A."/>
            <person name="Henrissat B."/>
            <person name="Grigoriev I.V."/>
            <person name="Hibbett D.S."/>
            <person name="Martin F."/>
            <person name="Nordberg H.P."/>
            <person name="Cantor M.N."/>
            <person name="Hua S.X."/>
        </authorList>
    </citation>
    <scope>NUCLEOTIDE SEQUENCE [LARGE SCALE GENOMIC DNA]</scope>
    <source>
        <strain evidence="2 3">LaAM-08-1</strain>
    </source>
</reference>
<dbReference type="Pfam" id="PF05686">
    <property type="entry name" value="Glyco_transf_90"/>
    <property type="match status" value="1"/>
</dbReference>
<dbReference type="InterPro" id="IPR051091">
    <property type="entry name" value="O-Glucosyltr/Glycosyltrsf_90"/>
</dbReference>
<dbReference type="Proteomes" id="UP000054477">
    <property type="component" value="Unassembled WGS sequence"/>
</dbReference>
<evidence type="ECO:0000313" key="3">
    <source>
        <dbReference type="Proteomes" id="UP000054477"/>
    </source>
</evidence>
<dbReference type="EMBL" id="KN838604">
    <property type="protein sequence ID" value="KIK01606.1"/>
    <property type="molecule type" value="Genomic_DNA"/>
</dbReference>